<dbReference type="STRING" id="9643.ENSUAMP00000029864"/>
<protein>
    <submittedName>
        <fullName evidence="5">Interferon induced protein with tetratricopeptide repeats 1</fullName>
    </submittedName>
</protein>
<dbReference type="GO" id="GO:1904972">
    <property type="term" value="P:negative regulation of viral translation"/>
    <property type="evidence" value="ECO:0007669"/>
    <property type="project" value="Ensembl"/>
</dbReference>
<reference evidence="5" key="2">
    <citation type="submission" date="2025-08" db="UniProtKB">
        <authorList>
            <consortium name="Ensembl"/>
        </authorList>
    </citation>
    <scope>IDENTIFICATION</scope>
</reference>
<dbReference type="Proteomes" id="UP000291022">
    <property type="component" value="Unassembled WGS sequence"/>
</dbReference>
<keyword evidence="2 4" id="KW-0802">TPR repeat</keyword>
<dbReference type="AlphaFoldDB" id="A0A452SBX7"/>
<comment type="similarity">
    <text evidence="3">Belongs to the IFIT family.</text>
</comment>
<evidence type="ECO:0000256" key="4">
    <source>
        <dbReference type="PROSITE-ProRule" id="PRU00339"/>
    </source>
</evidence>
<dbReference type="GO" id="GO:0004857">
    <property type="term" value="F:enzyme inhibitor activity"/>
    <property type="evidence" value="ECO:0007669"/>
    <property type="project" value="Ensembl"/>
</dbReference>
<dbReference type="SMART" id="SM00028">
    <property type="entry name" value="TPR"/>
    <property type="match status" value="6"/>
</dbReference>
<dbReference type="GO" id="GO:0005829">
    <property type="term" value="C:cytosol"/>
    <property type="evidence" value="ECO:0007669"/>
    <property type="project" value="Ensembl"/>
</dbReference>
<dbReference type="GO" id="GO:0071357">
    <property type="term" value="P:cellular response to type I interferon"/>
    <property type="evidence" value="ECO:0007669"/>
    <property type="project" value="Ensembl"/>
</dbReference>
<reference evidence="5" key="3">
    <citation type="submission" date="2025-09" db="UniProtKB">
        <authorList>
            <consortium name="Ensembl"/>
        </authorList>
    </citation>
    <scope>IDENTIFICATION</scope>
</reference>
<dbReference type="Gene3D" id="1.25.40.10">
    <property type="entry name" value="Tetratricopeptide repeat domain"/>
    <property type="match status" value="3"/>
</dbReference>
<evidence type="ECO:0000256" key="1">
    <source>
        <dbReference type="ARBA" id="ARBA00022737"/>
    </source>
</evidence>
<dbReference type="Pfam" id="PF13176">
    <property type="entry name" value="TPR_7"/>
    <property type="match status" value="1"/>
</dbReference>
<dbReference type="PANTHER" id="PTHR10271:SF16">
    <property type="entry name" value="INTERFERON-INDUCED PROTEIN WITH TETRATRICOPEPTIDE REPEATS 1B"/>
    <property type="match status" value="1"/>
</dbReference>
<dbReference type="PANTHER" id="PTHR10271">
    <property type="entry name" value="INTERFERON-INDUCED PROTEIN WITH TETRATRICOPEPTIDE REPEATS"/>
    <property type="match status" value="1"/>
</dbReference>
<keyword evidence="1" id="KW-0677">Repeat</keyword>
<dbReference type="FunFam" id="1.25.40.10:FF:000026">
    <property type="entry name" value="Interferon-induced protein with tetratricopeptide repeats 5"/>
    <property type="match status" value="1"/>
</dbReference>
<dbReference type="InterPro" id="IPR011990">
    <property type="entry name" value="TPR-like_helical_dom_sf"/>
</dbReference>
<dbReference type="GO" id="GO:0043657">
    <property type="term" value="C:host cell"/>
    <property type="evidence" value="ECO:0007669"/>
    <property type="project" value="GOC"/>
</dbReference>
<dbReference type="GO" id="GO:0140610">
    <property type="term" value="F:RNA sequestering activity"/>
    <property type="evidence" value="ECO:0007669"/>
    <property type="project" value="Ensembl"/>
</dbReference>
<evidence type="ECO:0000256" key="3">
    <source>
        <dbReference type="ARBA" id="ARBA00038336"/>
    </source>
</evidence>
<dbReference type="GO" id="GO:0003723">
    <property type="term" value="F:RNA binding"/>
    <property type="evidence" value="ECO:0007669"/>
    <property type="project" value="Ensembl"/>
</dbReference>
<organism evidence="5 6">
    <name type="scientific">Ursus americanus</name>
    <name type="common">American black bear</name>
    <name type="synonym">Euarctos americanus</name>
    <dbReference type="NCBI Taxonomy" id="9643"/>
    <lineage>
        <taxon>Eukaryota</taxon>
        <taxon>Metazoa</taxon>
        <taxon>Chordata</taxon>
        <taxon>Craniata</taxon>
        <taxon>Vertebrata</taxon>
        <taxon>Euteleostomi</taxon>
        <taxon>Mammalia</taxon>
        <taxon>Eutheria</taxon>
        <taxon>Laurasiatheria</taxon>
        <taxon>Carnivora</taxon>
        <taxon>Caniformia</taxon>
        <taxon>Ursidae</taxon>
        <taxon>Ursus</taxon>
    </lineage>
</organism>
<evidence type="ECO:0000313" key="5">
    <source>
        <dbReference type="Ensembl" id="ENSUAMP00000029864.1"/>
    </source>
</evidence>
<feature type="repeat" description="TPR" evidence="4">
    <location>
        <begin position="443"/>
        <end position="476"/>
    </location>
</feature>
<sequence>MEEEQFADMSEDADEVKDKLAQLRCHFTWELLIEDTELPDLENRIFDEIDFLDTKYNVGIHNLLAYVKHLKGQNQEALGSLKEAEDLIQQEHAAQSDARSLVTWGNYAWLYYHMGRPAEAQAYLDMVESTCQKFEAPSRYRMECPQMDCEEGWALLKCGGKNYERAKACFEKALAVEPENPEFSTGYAITIYRLDVFSTAAEASEAFCLQPLKEAIRLNPKDAYIKALLALKLQDVGQEAEGEKYIEEALTNMSSQTYVFRYAAKFYRRKGSLDKALQLLKMALRATPSSAFLHHQIGLCYRAQMIEIKRAANWQPRGKDRENVDRMIRLALSHFQFALEQKPTFDVAYIHLASMYIEAGDYGRAEDTYQRAFCLKSLEEEKLQKIHFHYGQFQEFQKKSEVNAIIHYLKAVKIDKAPFLKDKSMKSLEKLALRKLRRNASDVESLSILGFIYKVKGEMNKALEYYERALRLAADFGNSETGSLAVEI</sequence>
<dbReference type="GO" id="GO:0071360">
    <property type="term" value="P:cellular response to exogenous dsRNA"/>
    <property type="evidence" value="ECO:0007669"/>
    <property type="project" value="Ensembl"/>
</dbReference>
<feature type="repeat" description="TPR" evidence="4">
    <location>
        <begin position="346"/>
        <end position="379"/>
    </location>
</feature>
<keyword evidence="6" id="KW-1185">Reference proteome</keyword>
<evidence type="ECO:0000256" key="2">
    <source>
        <dbReference type="ARBA" id="ARBA00022803"/>
    </source>
</evidence>
<dbReference type="GO" id="GO:0045071">
    <property type="term" value="P:negative regulation of viral genome replication"/>
    <property type="evidence" value="ECO:0007669"/>
    <property type="project" value="Ensembl"/>
</dbReference>
<proteinExistence type="inferred from homology"/>
<dbReference type="GeneTree" id="ENSGT00950000182946"/>
<dbReference type="PROSITE" id="PS50293">
    <property type="entry name" value="TPR_REGION"/>
    <property type="match status" value="1"/>
</dbReference>
<name>A0A452SBX7_URSAM</name>
<dbReference type="GO" id="GO:0140374">
    <property type="term" value="P:antiviral innate immune response"/>
    <property type="evidence" value="ECO:0007669"/>
    <property type="project" value="Ensembl"/>
</dbReference>
<gene>
    <name evidence="5" type="primary">IFIT1</name>
</gene>
<reference evidence="6" key="1">
    <citation type="submission" date="2016-06" db="EMBL/GenBank/DDBJ databases">
        <title>De novo assembly and RNA-Seq shows season-dependent expression and editing in black bear kidneys.</title>
        <authorList>
            <person name="Korstanje R."/>
            <person name="Srivastava A."/>
            <person name="Sarsani V.K."/>
            <person name="Sheehan S.M."/>
            <person name="Seger R.L."/>
            <person name="Barter M.E."/>
            <person name="Lindqvist C."/>
            <person name="Brody L.C."/>
            <person name="Mullikin J.C."/>
        </authorList>
    </citation>
    <scope>NUCLEOTIDE SEQUENCE [LARGE SCALE GENOMIC DNA]</scope>
</reference>
<dbReference type="Ensembl" id="ENSUAMT00000033314.1">
    <property type="protein sequence ID" value="ENSUAMP00000029864.1"/>
    <property type="gene ID" value="ENSUAMG00000022955.1"/>
</dbReference>
<dbReference type="InterPro" id="IPR019734">
    <property type="entry name" value="TPR_rpt"/>
</dbReference>
<dbReference type="PROSITE" id="PS50005">
    <property type="entry name" value="TPR"/>
    <property type="match status" value="3"/>
</dbReference>
<dbReference type="Pfam" id="PF13181">
    <property type="entry name" value="TPR_8"/>
    <property type="match status" value="2"/>
</dbReference>
<dbReference type="GO" id="GO:0045070">
    <property type="term" value="P:positive regulation of viral genome replication"/>
    <property type="evidence" value="ECO:0007669"/>
    <property type="project" value="Ensembl"/>
</dbReference>
<dbReference type="SUPFAM" id="SSF48452">
    <property type="entry name" value="TPR-like"/>
    <property type="match status" value="2"/>
</dbReference>
<feature type="repeat" description="TPR" evidence="4">
    <location>
        <begin position="257"/>
        <end position="290"/>
    </location>
</feature>
<evidence type="ECO:0000313" key="6">
    <source>
        <dbReference type="Proteomes" id="UP000291022"/>
    </source>
</evidence>
<accession>A0A452SBX7</accession>
<dbReference type="GO" id="GO:0019060">
    <property type="term" value="P:intracellular transport of viral protein in host cell"/>
    <property type="evidence" value="ECO:0007669"/>
    <property type="project" value="Ensembl"/>
</dbReference>